<dbReference type="InterPro" id="IPR001810">
    <property type="entry name" value="F-box_dom"/>
</dbReference>
<keyword evidence="3" id="KW-1185">Reference proteome</keyword>
<dbReference type="PROSITE" id="PS50181">
    <property type="entry name" value="FBOX"/>
    <property type="match status" value="1"/>
</dbReference>
<keyword evidence="1" id="KW-0833">Ubl conjugation pathway</keyword>
<organism evidence="3 4">
    <name type="scientific">Plectus sambesii</name>
    <dbReference type="NCBI Taxonomy" id="2011161"/>
    <lineage>
        <taxon>Eukaryota</taxon>
        <taxon>Metazoa</taxon>
        <taxon>Ecdysozoa</taxon>
        <taxon>Nematoda</taxon>
        <taxon>Chromadorea</taxon>
        <taxon>Plectida</taxon>
        <taxon>Plectina</taxon>
        <taxon>Plectoidea</taxon>
        <taxon>Plectidae</taxon>
        <taxon>Plectus</taxon>
    </lineage>
</organism>
<accession>A0A914V231</accession>
<dbReference type="PANTHER" id="PTHR13318:SF190">
    <property type="entry name" value="PARTNER OF PAIRED, ISOFORM B"/>
    <property type="match status" value="1"/>
</dbReference>
<dbReference type="AlphaFoldDB" id="A0A914V231"/>
<evidence type="ECO:0000313" key="4">
    <source>
        <dbReference type="WBParaSite" id="PSAMB.scaffold145size73095.g2514.t3"/>
    </source>
</evidence>
<dbReference type="Proteomes" id="UP000887566">
    <property type="component" value="Unplaced"/>
</dbReference>
<dbReference type="Pfam" id="PF25372">
    <property type="entry name" value="DUF7885"/>
    <property type="match status" value="1"/>
</dbReference>
<dbReference type="InterPro" id="IPR036047">
    <property type="entry name" value="F-box-like_dom_sf"/>
</dbReference>
<proteinExistence type="predicted"/>
<sequence length="492" mass="54612">MDTILASPDNFDISMTPTTACVAFEFPNPQSFSLQDLPDHVLLEVFKALDRSELCSAAAMVCRRWYRLAYSPSLWKRVDVHVSKSSEESLSHVLDAISAAIRNLALTKDDETTDSVIAAILPSSMPSLTVLDLGFMKGLTLSMLDLFIDRCPHVRSLNLEGIKEVCDQTLVLIASPSAWPLLEELCISHCLAVSDAGLSAISVSSKRLRCVNVDGISQLSDESIERLAISQKDHLERLYLDGLELSDQAILPLMECKNLSLLSVSFCENLTDCALGYIKEMAALSHLHLRKGTEMSENGFRQLFAQPNSMASLRFLNLSECNAINDRCIEAISLCCPNLEALCLSWCWSVTERGLITIVERLGKCRLLCMEGIKSIFGGCLLGGELGTSFRDSIRFINLHNCNAGSSFRDVPNLNLAQVRFIDLRQCNMIDDTTVTEMVRRKKDLIVINYYGEILDHISIDRSAPERNHSAYRDKVNEILKDLPGGCCMTAI</sequence>
<dbReference type="GO" id="GO:0019005">
    <property type="term" value="C:SCF ubiquitin ligase complex"/>
    <property type="evidence" value="ECO:0007669"/>
    <property type="project" value="TreeGrafter"/>
</dbReference>
<reference evidence="4" key="1">
    <citation type="submission" date="2022-11" db="UniProtKB">
        <authorList>
            <consortium name="WormBaseParasite"/>
        </authorList>
    </citation>
    <scope>IDENTIFICATION</scope>
</reference>
<dbReference type="Pfam" id="PF12937">
    <property type="entry name" value="F-box-like"/>
    <property type="match status" value="1"/>
</dbReference>
<evidence type="ECO:0000313" key="3">
    <source>
        <dbReference type="Proteomes" id="UP000887566"/>
    </source>
</evidence>
<evidence type="ECO:0000256" key="1">
    <source>
        <dbReference type="ARBA" id="ARBA00022786"/>
    </source>
</evidence>
<dbReference type="WBParaSite" id="PSAMB.scaffold145size73095.g2514.t3">
    <property type="protein sequence ID" value="PSAMB.scaffold145size73095.g2514.t3"/>
    <property type="gene ID" value="PSAMB.scaffold145size73095.g2514"/>
</dbReference>
<dbReference type="InterPro" id="IPR032675">
    <property type="entry name" value="LRR_dom_sf"/>
</dbReference>
<protein>
    <submittedName>
        <fullName evidence="4">F-box domain-containing protein</fullName>
    </submittedName>
</protein>
<dbReference type="Gene3D" id="3.80.10.10">
    <property type="entry name" value="Ribonuclease Inhibitor"/>
    <property type="match status" value="2"/>
</dbReference>
<dbReference type="SMART" id="SM00367">
    <property type="entry name" value="LRR_CC"/>
    <property type="match status" value="7"/>
</dbReference>
<dbReference type="GO" id="GO:0031146">
    <property type="term" value="P:SCF-dependent proteasomal ubiquitin-dependent protein catabolic process"/>
    <property type="evidence" value="ECO:0007669"/>
    <property type="project" value="TreeGrafter"/>
</dbReference>
<dbReference type="InterPro" id="IPR006553">
    <property type="entry name" value="Leu-rich_rpt_Cys-con_subtyp"/>
</dbReference>
<name>A0A914V231_9BILA</name>
<dbReference type="SUPFAM" id="SSF52047">
    <property type="entry name" value="RNI-like"/>
    <property type="match status" value="1"/>
</dbReference>
<dbReference type="SUPFAM" id="SSF81383">
    <property type="entry name" value="F-box domain"/>
    <property type="match status" value="1"/>
</dbReference>
<dbReference type="InterPro" id="IPR057207">
    <property type="entry name" value="FBXL15_LRR"/>
</dbReference>
<dbReference type="PANTHER" id="PTHR13318">
    <property type="entry name" value="PARTNER OF PAIRED, ISOFORM B-RELATED"/>
    <property type="match status" value="1"/>
</dbReference>
<evidence type="ECO:0000259" key="2">
    <source>
        <dbReference type="PROSITE" id="PS50181"/>
    </source>
</evidence>
<feature type="domain" description="F-box" evidence="2">
    <location>
        <begin position="31"/>
        <end position="78"/>
    </location>
</feature>